<protein>
    <submittedName>
        <fullName evidence="2">Uncharacterized protein</fullName>
    </submittedName>
</protein>
<evidence type="ECO:0000313" key="2">
    <source>
        <dbReference type="EMBL" id="CAD7459499.1"/>
    </source>
</evidence>
<name>A0A7R9IJE1_9NEOP</name>
<accession>A0A7R9IJE1</accession>
<feature type="region of interest" description="Disordered" evidence="1">
    <location>
        <begin position="79"/>
        <end position="113"/>
    </location>
</feature>
<organism evidence="2">
    <name type="scientific">Timema tahoe</name>
    <dbReference type="NCBI Taxonomy" id="61484"/>
    <lineage>
        <taxon>Eukaryota</taxon>
        <taxon>Metazoa</taxon>
        <taxon>Ecdysozoa</taxon>
        <taxon>Arthropoda</taxon>
        <taxon>Hexapoda</taxon>
        <taxon>Insecta</taxon>
        <taxon>Pterygota</taxon>
        <taxon>Neoptera</taxon>
        <taxon>Polyneoptera</taxon>
        <taxon>Phasmatodea</taxon>
        <taxon>Timematodea</taxon>
        <taxon>Timematoidea</taxon>
        <taxon>Timematidae</taxon>
        <taxon>Timema</taxon>
    </lineage>
</organism>
<reference evidence="2" key="1">
    <citation type="submission" date="2020-11" db="EMBL/GenBank/DDBJ databases">
        <authorList>
            <person name="Tran Van P."/>
        </authorList>
    </citation>
    <scope>NUCLEOTIDE SEQUENCE</scope>
</reference>
<proteinExistence type="predicted"/>
<dbReference type="EMBL" id="OE002910">
    <property type="protein sequence ID" value="CAD7459499.1"/>
    <property type="molecule type" value="Genomic_DNA"/>
</dbReference>
<dbReference type="AlphaFoldDB" id="A0A7R9IJE1"/>
<gene>
    <name evidence="2" type="ORF">TTEB3V08_LOCUS7451</name>
</gene>
<evidence type="ECO:0000256" key="1">
    <source>
        <dbReference type="SAM" id="MobiDB-lite"/>
    </source>
</evidence>
<sequence>MVNMIVEIKFVIQEDTKIINTKEGIEESEQSTVHEQIKHLNCVEPEPFMNHFGREPHVFGGGSSYFGSHFGHRGHAYDSKAHAHQFSRSSGAATPWAKPADATGRRGAQFGKS</sequence>